<feature type="domain" description="Lipid/polyisoprenoid-binding YceI-like" evidence="1">
    <location>
        <begin position="40"/>
        <end position="204"/>
    </location>
</feature>
<comment type="caution">
    <text evidence="2">The sequence shown here is derived from an EMBL/GenBank/DDBJ whole genome shotgun (WGS) entry which is preliminary data.</text>
</comment>
<evidence type="ECO:0000313" key="2">
    <source>
        <dbReference type="EMBL" id="OIR09154.1"/>
    </source>
</evidence>
<dbReference type="InterPro" id="IPR036761">
    <property type="entry name" value="TTHA0802/YceI-like_sf"/>
</dbReference>
<sequence length="207" mass="21896">MSIKAVLLSAALVAGGLTASLPAYADGGPTTDLTKLEGGQFAVDKNHAKIIFSISHFGFSTYYGMFTDFDAKLAFNPKAVTKSKLAVTVNLNGIDTTNPKLDEHLKSAAFFDVAKYPTATFKSTKIKVTGATTGKIYGDLTLHGVTRPVVLDASFNGGGTNPMTKAYEVGFNATALIKRSDFGVKAYVPAVGDDVKLIISGEFDRVQ</sequence>
<evidence type="ECO:0000259" key="1">
    <source>
        <dbReference type="SMART" id="SM00867"/>
    </source>
</evidence>
<name>A0A1J5SL05_9ZZZZ</name>
<dbReference type="Gene3D" id="2.40.128.110">
    <property type="entry name" value="Lipid/polyisoprenoid-binding, YceI-like"/>
    <property type="match status" value="1"/>
</dbReference>
<proteinExistence type="predicted"/>
<dbReference type="InterPro" id="IPR007372">
    <property type="entry name" value="Lipid/polyisoprenoid-bd_YceI"/>
</dbReference>
<dbReference type="Pfam" id="PF04264">
    <property type="entry name" value="YceI"/>
    <property type="match status" value="1"/>
</dbReference>
<gene>
    <name evidence="2" type="primary">yceI_7</name>
    <name evidence="2" type="ORF">GALL_87610</name>
</gene>
<dbReference type="SUPFAM" id="SSF101874">
    <property type="entry name" value="YceI-like"/>
    <property type="match status" value="1"/>
</dbReference>
<protein>
    <submittedName>
        <fullName evidence="2">Protein YceI</fullName>
    </submittedName>
</protein>
<dbReference type="AlphaFoldDB" id="A0A1J5SL05"/>
<reference evidence="2" key="1">
    <citation type="submission" date="2016-10" db="EMBL/GenBank/DDBJ databases">
        <title>Sequence of Gallionella enrichment culture.</title>
        <authorList>
            <person name="Poehlein A."/>
            <person name="Muehling M."/>
            <person name="Daniel R."/>
        </authorList>
    </citation>
    <scope>NUCLEOTIDE SEQUENCE</scope>
</reference>
<accession>A0A1J5SL05</accession>
<dbReference type="SMART" id="SM00867">
    <property type="entry name" value="YceI"/>
    <property type="match status" value="1"/>
</dbReference>
<dbReference type="PANTHER" id="PTHR34406:SF1">
    <property type="entry name" value="PROTEIN YCEI"/>
    <property type="match status" value="1"/>
</dbReference>
<dbReference type="EMBL" id="MLJW01000028">
    <property type="protein sequence ID" value="OIR09154.1"/>
    <property type="molecule type" value="Genomic_DNA"/>
</dbReference>
<dbReference type="PANTHER" id="PTHR34406">
    <property type="entry name" value="PROTEIN YCEI"/>
    <property type="match status" value="1"/>
</dbReference>
<organism evidence="2">
    <name type="scientific">mine drainage metagenome</name>
    <dbReference type="NCBI Taxonomy" id="410659"/>
    <lineage>
        <taxon>unclassified sequences</taxon>
        <taxon>metagenomes</taxon>
        <taxon>ecological metagenomes</taxon>
    </lineage>
</organism>